<feature type="non-terminal residue" evidence="9">
    <location>
        <position position="295"/>
    </location>
</feature>
<reference evidence="9" key="1">
    <citation type="submission" date="2018-05" db="EMBL/GenBank/DDBJ databases">
        <authorList>
            <person name="Lanie J.A."/>
            <person name="Ng W.-L."/>
            <person name="Kazmierczak K.M."/>
            <person name="Andrzejewski T.M."/>
            <person name="Davidsen T.M."/>
            <person name="Wayne K.J."/>
            <person name="Tettelin H."/>
            <person name="Glass J.I."/>
            <person name="Rusch D."/>
            <person name="Podicherti R."/>
            <person name="Tsui H.-C.T."/>
            <person name="Winkler M.E."/>
        </authorList>
    </citation>
    <scope>NUCLEOTIDE SEQUENCE</scope>
</reference>
<feature type="domain" description="RNA-binding protein AU-1/Ribonuclease E/G" evidence="8">
    <location>
        <begin position="50"/>
        <end position="293"/>
    </location>
</feature>
<keyword evidence="6" id="KW-0460">Magnesium</keyword>
<protein>
    <recommendedName>
        <fullName evidence="8">RNA-binding protein AU-1/Ribonuclease E/G domain-containing protein</fullName>
    </recommendedName>
</protein>
<sequence length="295" mass="33013">DVLRESYCHTGEKKAKTRIQDVLMRGQNILVQVAKEGRDAKGPSLTNALSIPGRFLVLMQGHGSAVSRKIEDESERKKLKDIVAGFNLPDNLGLIIRTAGVGRNKNELQKDLQMLLKVWEKIQNSVNDETMTAPYLLYQEPDLVVRTVRDHYSSDTSQIIVDNNDSYKALKDFARMVMPTTRNLVKLYKETKPLFSEYKVEEQIESIYKRSVPLSSGGSIVIDIGEAMASIDVNSGKTKGGLDLEETAATTNLEAAKEIARQLRLRDLGGLIVIDFIDMYQKKNKAAVEKELKLA</sequence>
<evidence type="ECO:0000313" key="9">
    <source>
        <dbReference type="EMBL" id="SVD29819.1"/>
    </source>
</evidence>
<proteinExistence type="predicted"/>
<evidence type="ECO:0000259" key="8">
    <source>
        <dbReference type="Pfam" id="PF10150"/>
    </source>
</evidence>
<dbReference type="GO" id="GO:0003723">
    <property type="term" value="F:RNA binding"/>
    <property type="evidence" value="ECO:0007669"/>
    <property type="project" value="UniProtKB-KW"/>
</dbReference>
<dbReference type="EMBL" id="UINC01141837">
    <property type="protein sequence ID" value="SVD29819.1"/>
    <property type="molecule type" value="Genomic_DNA"/>
</dbReference>
<name>A0A382U681_9ZZZZ</name>
<evidence type="ECO:0000256" key="4">
    <source>
        <dbReference type="ARBA" id="ARBA00022759"/>
    </source>
</evidence>
<evidence type="ECO:0000256" key="6">
    <source>
        <dbReference type="ARBA" id="ARBA00022842"/>
    </source>
</evidence>
<keyword evidence="3" id="KW-0479">Metal-binding</keyword>
<dbReference type="NCBIfam" id="TIGR00757">
    <property type="entry name" value="RNaseEG"/>
    <property type="match status" value="1"/>
</dbReference>
<evidence type="ECO:0000256" key="2">
    <source>
        <dbReference type="ARBA" id="ARBA00022722"/>
    </source>
</evidence>
<dbReference type="Pfam" id="PF10150">
    <property type="entry name" value="RNase_E_G"/>
    <property type="match status" value="1"/>
</dbReference>
<keyword evidence="5" id="KW-0378">Hydrolase</keyword>
<dbReference type="GO" id="GO:0006364">
    <property type="term" value="P:rRNA processing"/>
    <property type="evidence" value="ECO:0007669"/>
    <property type="project" value="TreeGrafter"/>
</dbReference>
<keyword evidence="7" id="KW-0694">RNA-binding</keyword>
<comment type="cofactor">
    <cofactor evidence="1">
        <name>Mg(2+)</name>
        <dbReference type="ChEBI" id="CHEBI:18420"/>
    </cofactor>
</comment>
<dbReference type="Gene3D" id="2.40.50.140">
    <property type="entry name" value="Nucleic acid-binding proteins"/>
    <property type="match status" value="1"/>
</dbReference>
<dbReference type="InterPro" id="IPR004659">
    <property type="entry name" value="RNase_E/G"/>
</dbReference>
<gene>
    <name evidence="9" type="ORF">METZ01_LOCUS382673</name>
</gene>
<dbReference type="GO" id="GO:0004540">
    <property type="term" value="F:RNA nuclease activity"/>
    <property type="evidence" value="ECO:0007669"/>
    <property type="project" value="InterPro"/>
</dbReference>
<organism evidence="9">
    <name type="scientific">marine metagenome</name>
    <dbReference type="NCBI Taxonomy" id="408172"/>
    <lineage>
        <taxon>unclassified sequences</taxon>
        <taxon>metagenomes</taxon>
        <taxon>ecological metagenomes</taxon>
    </lineage>
</organism>
<feature type="non-terminal residue" evidence="9">
    <location>
        <position position="1"/>
    </location>
</feature>
<evidence type="ECO:0000256" key="7">
    <source>
        <dbReference type="ARBA" id="ARBA00022884"/>
    </source>
</evidence>
<evidence type="ECO:0000256" key="5">
    <source>
        <dbReference type="ARBA" id="ARBA00022801"/>
    </source>
</evidence>
<dbReference type="GO" id="GO:0005737">
    <property type="term" value="C:cytoplasm"/>
    <property type="evidence" value="ECO:0007669"/>
    <property type="project" value="TreeGrafter"/>
</dbReference>
<dbReference type="PANTHER" id="PTHR30001:SF1">
    <property type="entry name" value="RIBONUCLEASE E_G-LIKE PROTEIN, CHLOROPLASTIC"/>
    <property type="match status" value="1"/>
</dbReference>
<keyword evidence="2" id="KW-0540">Nuclease</keyword>
<dbReference type="GO" id="GO:0046872">
    <property type="term" value="F:metal ion binding"/>
    <property type="evidence" value="ECO:0007669"/>
    <property type="project" value="UniProtKB-KW"/>
</dbReference>
<dbReference type="PANTHER" id="PTHR30001">
    <property type="entry name" value="RIBONUCLEASE"/>
    <property type="match status" value="1"/>
</dbReference>
<dbReference type="InterPro" id="IPR019307">
    <property type="entry name" value="RNA-bd_AU-1/RNase_E/G"/>
</dbReference>
<evidence type="ECO:0000256" key="1">
    <source>
        <dbReference type="ARBA" id="ARBA00001946"/>
    </source>
</evidence>
<dbReference type="InterPro" id="IPR012340">
    <property type="entry name" value="NA-bd_OB-fold"/>
</dbReference>
<keyword evidence="4" id="KW-0255">Endonuclease</keyword>
<evidence type="ECO:0000256" key="3">
    <source>
        <dbReference type="ARBA" id="ARBA00022723"/>
    </source>
</evidence>
<accession>A0A382U681</accession>
<dbReference type="AlphaFoldDB" id="A0A382U681"/>
<dbReference type="GO" id="GO:0016787">
    <property type="term" value="F:hydrolase activity"/>
    <property type="evidence" value="ECO:0007669"/>
    <property type="project" value="UniProtKB-KW"/>
</dbReference>
<dbReference type="GO" id="GO:0004519">
    <property type="term" value="F:endonuclease activity"/>
    <property type="evidence" value="ECO:0007669"/>
    <property type="project" value="UniProtKB-KW"/>
</dbReference>